<dbReference type="AlphaFoldDB" id="A0A401IID1"/>
<reference evidence="2" key="1">
    <citation type="submission" date="2017-05" db="EMBL/GenBank/DDBJ databases">
        <title>Physiological properties and genetic analysis related to exopolysaccharide production of fresh-water unicellular cyanobacterium Aphanothece sacrum, Suizenji Nori, that has been cultured as a food source in Japan.</title>
        <authorList>
            <person name="Kanesaki Y."/>
            <person name="Yoshikawa S."/>
            <person name="Ohki K."/>
        </authorList>
    </citation>
    <scope>NUCLEOTIDE SEQUENCE [LARGE SCALE GENOMIC DNA]</scope>
    <source>
        <strain evidence="2">FPU1</strain>
    </source>
</reference>
<keyword evidence="2" id="KW-1185">Reference proteome</keyword>
<dbReference type="Proteomes" id="UP000287247">
    <property type="component" value="Unassembled WGS sequence"/>
</dbReference>
<accession>A0A401IID1</accession>
<dbReference type="Pfam" id="PF19860">
    <property type="entry name" value="DUF6334"/>
    <property type="match status" value="1"/>
</dbReference>
<dbReference type="InterPro" id="IPR046297">
    <property type="entry name" value="DUF6334"/>
</dbReference>
<name>A0A401IID1_APHSA</name>
<comment type="caution">
    <text evidence="1">The sequence shown here is derived from an EMBL/GenBank/DDBJ whole genome shotgun (WGS) entry which is preliminary data.</text>
</comment>
<dbReference type="RefSeq" id="WP_227875720.1">
    <property type="nucleotide sequence ID" value="NZ_BDQK01000013.1"/>
</dbReference>
<dbReference type="EMBL" id="BDQK01000013">
    <property type="protein sequence ID" value="GBF81075.1"/>
    <property type="molecule type" value="Genomic_DNA"/>
</dbReference>
<protein>
    <submittedName>
        <fullName evidence="1">Uncharacterized protein</fullName>
    </submittedName>
</protein>
<evidence type="ECO:0000313" key="1">
    <source>
        <dbReference type="EMBL" id="GBF81075.1"/>
    </source>
</evidence>
<proteinExistence type="predicted"/>
<sequence length="144" mass="16565">MRNLINNKFPIGQTLTGVTVIEDKDFGGNELCLEQVKLLFLEQTIILLPISDTDEIKIIKENKVDKYITNSPSWCESFINKKLMTVWVCDNDQGYQDQVIFAFGYLRPSLAFVSEGSVIKVFNYEPIYRVLSDTKLQYNQVLIS</sequence>
<evidence type="ECO:0000313" key="2">
    <source>
        <dbReference type="Proteomes" id="UP000287247"/>
    </source>
</evidence>
<gene>
    <name evidence="1" type="ORF">AsFPU1_2484</name>
</gene>
<organism evidence="1 2">
    <name type="scientific">Aphanothece sacrum FPU1</name>
    <dbReference type="NCBI Taxonomy" id="1920663"/>
    <lineage>
        <taxon>Bacteria</taxon>
        <taxon>Bacillati</taxon>
        <taxon>Cyanobacteriota</taxon>
        <taxon>Cyanophyceae</taxon>
        <taxon>Oscillatoriophycideae</taxon>
        <taxon>Chroococcales</taxon>
        <taxon>Aphanothecaceae</taxon>
        <taxon>Aphanothece</taxon>
    </lineage>
</organism>